<evidence type="ECO:0000313" key="2">
    <source>
        <dbReference type="Proteomes" id="UP000831701"/>
    </source>
</evidence>
<organism evidence="1 2">
    <name type="scientific">Scortum barcoo</name>
    <name type="common">barcoo grunter</name>
    <dbReference type="NCBI Taxonomy" id="214431"/>
    <lineage>
        <taxon>Eukaryota</taxon>
        <taxon>Metazoa</taxon>
        <taxon>Chordata</taxon>
        <taxon>Craniata</taxon>
        <taxon>Vertebrata</taxon>
        <taxon>Euteleostomi</taxon>
        <taxon>Actinopterygii</taxon>
        <taxon>Neopterygii</taxon>
        <taxon>Teleostei</taxon>
        <taxon>Neoteleostei</taxon>
        <taxon>Acanthomorphata</taxon>
        <taxon>Eupercaria</taxon>
        <taxon>Centrarchiformes</taxon>
        <taxon>Terapontoidei</taxon>
        <taxon>Terapontidae</taxon>
        <taxon>Scortum</taxon>
    </lineage>
</organism>
<dbReference type="Proteomes" id="UP000831701">
    <property type="component" value="Chromosome 10"/>
</dbReference>
<keyword evidence="2" id="KW-1185">Reference proteome</keyword>
<comment type="caution">
    <text evidence="1">The sequence shown here is derived from an EMBL/GenBank/DDBJ whole genome shotgun (WGS) entry which is preliminary data.</text>
</comment>
<protein>
    <submittedName>
        <fullName evidence="1">Uncharacterized protein</fullName>
    </submittedName>
</protein>
<sequence length="746" mass="81819">GHIARVTQVSHQFPKSPHSNTEKMLRSATAQLFRQAVRYMSTETNFILERSINRVQLLGRVGQDPVMRQVEGRNPVTIFSVATNEMWRSGEGEMSSTGDISQKTTWHRVSVFKPGLRDVAYQYVKKGSRILVEGKLDYGEYVDKNQVRRQATTIIAGENKKSKKRKNKKQQRVMEILDSTESFLHWDRNLSELSEAGEMDCGLYTNPNTRLESAGLQGLFDSAVLALLRAPGRPLPGCFAGPAAQRPLPVRREGRGGGHGGGGRRRPVPVLPSAPLPPHITAEHSYSLCGDSRPQSPLSHLTGEQGSEAAESDGDSADWPMEQDEAIDSLLCETPSLLPTLSLSLAPGPQAPEGPPVAPAPATAAPAQTATNSPNQAKGIKIKEENIIPQIKLEPHEVDQFLNLSPKGLESLQMPPTPPSSHGSDSEGSQSPVHAPPGLSCPTSPTSPPPPQASLKVSPRATSCLSNSPLLTAPHKLQGSGPLMLTEEERRTLVAEGYPVPTKLPLTKAEEKALKKIRRKIKNKISAQESRRKKKEYMDTLEKKVENCSNENNELRRKVETLECTNKSLLQQLQSLQAVLAGKVPKSCRVAGTQTSSCLMVVVLCFALFLGSFYPGSLTPCSTITETGLTSKQLAVEKSYTATVKSRNLLSTFEDEQPHLLGLGGEYPDQWEDTPAVVMAAWRRSEQQKMRAEPDRVETHPPFRSKINDTQTSKNLLLDLHRSLEQRTNESSSKVIELERTVNKTS</sequence>
<gene>
    <name evidence="1" type="ORF">L3Q82_009291</name>
</gene>
<reference evidence="1" key="1">
    <citation type="submission" date="2022-04" db="EMBL/GenBank/DDBJ databases">
        <title>Jade perch genome.</title>
        <authorList>
            <person name="Chao B."/>
        </authorList>
    </citation>
    <scope>NUCLEOTIDE SEQUENCE</scope>
    <source>
        <strain evidence="1">CB-2022</strain>
    </source>
</reference>
<accession>A0ACB8WFI4</accession>
<name>A0ACB8WFI4_9TELE</name>
<proteinExistence type="predicted"/>
<evidence type="ECO:0000313" key="1">
    <source>
        <dbReference type="EMBL" id="KAI3366611.1"/>
    </source>
</evidence>
<dbReference type="EMBL" id="CM041540">
    <property type="protein sequence ID" value="KAI3366611.1"/>
    <property type="molecule type" value="Genomic_DNA"/>
</dbReference>
<feature type="non-terminal residue" evidence="1">
    <location>
        <position position="1"/>
    </location>
</feature>